<dbReference type="PANTHER" id="PTHR35149">
    <property type="entry name" value="SLL5132 PROTEIN"/>
    <property type="match status" value="1"/>
</dbReference>
<name>A0ABV6QG72_9ACTN</name>
<comment type="caution">
    <text evidence="4">The sequence shown here is derived from an EMBL/GenBank/DDBJ whole genome shotgun (WGS) entry which is preliminary data.</text>
</comment>
<evidence type="ECO:0000259" key="3">
    <source>
        <dbReference type="Pfam" id="PF18755"/>
    </source>
</evidence>
<keyword evidence="5" id="KW-1185">Reference proteome</keyword>
<evidence type="ECO:0000259" key="1">
    <source>
        <dbReference type="Pfam" id="PF03235"/>
    </source>
</evidence>
<dbReference type="Pfam" id="PF03235">
    <property type="entry name" value="GmrSD_N"/>
    <property type="match status" value="1"/>
</dbReference>
<dbReference type="InterPro" id="IPR011089">
    <property type="entry name" value="GmrSD_C"/>
</dbReference>
<dbReference type="RefSeq" id="WP_380044340.1">
    <property type="nucleotide sequence ID" value="NZ_JBHLTC010000006.1"/>
</dbReference>
<dbReference type="InterPro" id="IPR004919">
    <property type="entry name" value="GmrSD_N"/>
</dbReference>
<protein>
    <submittedName>
        <fullName evidence="4">DUF262 domain-containing protein</fullName>
    </submittedName>
</protein>
<evidence type="ECO:0000313" key="5">
    <source>
        <dbReference type="Proteomes" id="UP001589890"/>
    </source>
</evidence>
<proteinExistence type="predicted"/>
<feature type="domain" description="RAMA" evidence="3">
    <location>
        <begin position="614"/>
        <end position="712"/>
    </location>
</feature>
<dbReference type="EMBL" id="JBHLTC010000006">
    <property type="protein sequence ID" value="MFC0623638.1"/>
    <property type="molecule type" value="Genomic_DNA"/>
</dbReference>
<accession>A0ABV6QG72</accession>
<dbReference type="Pfam" id="PF07510">
    <property type="entry name" value="GmrSD_C"/>
    <property type="match status" value="1"/>
</dbReference>
<evidence type="ECO:0000313" key="4">
    <source>
        <dbReference type="EMBL" id="MFC0623638.1"/>
    </source>
</evidence>
<reference evidence="4 5" key="1">
    <citation type="submission" date="2024-09" db="EMBL/GenBank/DDBJ databases">
        <authorList>
            <person name="Sun Q."/>
            <person name="Mori K."/>
        </authorList>
    </citation>
    <scope>NUCLEOTIDE SEQUENCE [LARGE SCALE GENOMIC DNA]</scope>
    <source>
        <strain evidence="4 5">CGMCC 1.15906</strain>
    </source>
</reference>
<gene>
    <name evidence="4" type="ORF">ACFFGN_06165</name>
</gene>
<dbReference type="Proteomes" id="UP001589890">
    <property type="component" value="Unassembled WGS sequence"/>
</dbReference>
<feature type="domain" description="GmrSD restriction endonucleases N-terminal" evidence="1">
    <location>
        <begin position="13"/>
        <end position="233"/>
    </location>
</feature>
<sequence>MQQDMIQGRAMTIEEVFTGRQYQLDNYQRDYTWGRDDVRRLIDDLRKKFMANWSLEHDREKVASYQPYFLGPYVYHDEAHTTFLVDGQQRITTLHLMLIYLRELLRAQDLDDEASNLSGLIQSRKFGKAVYTLDIADRGRFLAEVFSEPDYSLPDNAAGDLHRLWEGARVLQEEFPDELRGDALPYFVDWLLDGVCMVGIRAATSEQGWEIYESMNDRGVRLGPIDLLKSFLLSRIEGEKGGADKVWRQMVSDLAGIDVNAPSEFIKIFLIGRYADVTMEAGEAPTDVERIDGSFHTWVKDNAERLGLHRSSDFQRLISDLSEYSDRFRTVAAAAAAYDSELQSIFFNAYNGIKAQAAPILAAVDPKDDSSTFKAKARLIADYLDLLFARRSVNDLPSSGIDSSAARLVERVRGGVSVDKLRTILAEEVAALNYDFKSMKTYGLRSNNSGQVRYLLARLTGFVQTGCRLSDDMAAYLDVSRPFEIEHVWANHFERYQPETGTRAAFDSYRNRLGALLLLRKSDNASYQDLPYEKKVDYYQRQNQLAGSLHTSHRERNPTFNKFAKQHNLDRQLRAFAKFDKKAIEERQVLYQRLCEIIWNPMMFGSLPVVAARRPDPTRTRTRARYDVTVADLVTKGLLPSNAELVGIRRGERFHAQVLADGRIQVASGETFQSLSGAGEFVLQTKACAGWNFWQADVNGGLVRLIDVRRDALEKGLV</sequence>
<dbReference type="Pfam" id="PF18755">
    <property type="entry name" value="RAMA"/>
    <property type="match status" value="1"/>
</dbReference>
<feature type="domain" description="GmrSD restriction endonucleases C-terminal" evidence="2">
    <location>
        <begin position="445"/>
        <end position="590"/>
    </location>
</feature>
<dbReference type="PANTHER" id="PTHR35149:SF2">
    <property type="entry name" value="DUF262 DOMAIN-CONTAINING PROTEIN"/>
    <property type="match status" value="1"/>
</dbReference>
<dbReference type="InterPro" id="IPR040843">
    <property type="entry name" value="RAMA"/>
</dbReference>
<evidence type="ECO:0000259" key="2">
    <source>
        <dbReference type="Pfam" id="PF07510"/>
    </source>
</evidence>
<organism evidence="4 5">
    <name type="scientific">Kribbella deserti</name>
    <dbReference type="NCBI Taxonomy" id="1926257"/>
    <lineage>
        <taxon>Bacteria</taxon>
        <taxon>Bacillati</taxon>
        <taxon>Actinomycetota</taxon>
        <taxon>Actinomycetes</taxon>
        <taxon>Propionibacteriales</taxon>
        <taxon>Kribbellaceae</taxon>
        <taxon>Kribbella</taxon>
    </lineage>
</organism>